<accession>A0A370HA03</accession>
<feature type="transmembrane region" description="Helical" evidence="1">
    <location>
        <begin position="506"/>
        <end position="528"/>
    </location>
</feature>
<sequence>MSRSSRRGARRRAARAVAAAGVVALSATVGGLALPIADASSHREAPLIAADPGADNTDVYAFVSPDKPDTVTIVANWFGLQEPNGGPNFYPWATDAAHDINIDNDGNGKPDISYRFDFTTDDRRGTNTFLYNNGPVTSLNDENLLFRQNYTLSVSHGANDWRPIERGQVAPSDTGPALMPDYDALRKQATHSLPGGGSVYVGASEDPFFLDLRVFDLLYGGDLSEVGTDTLAGTNVNTVVLQVPMRDLALKNDPARNPVIGVWSDTERRTLQLSPGAAKATGPSVQVSRLGNPLVNELVVPSGLKDAFNGLEPVGDAGVPQVVQRVTNPELAQLIQQIYKVPAPATPRNDLVEIFLTGIAKKAPTLDGSAPPIQADLNSQVLNADAHVANFRPSEMLRLNMSVPVTATPNRLGVLGGDLQGFPNGRRLADDVVDIELQAVVGAAQTGKLVDALAAGDKVDANDVTFSGTFPYVALPAKSTTETGASNGATAPAGAGTAQGGEGMPWMPVAAGGTGAAALVGIGGWLLMRRRANRLTDLRPPRY</sequence>
<name>A0A370HA03_9NOCA</name>
<keyword evidence="1" id="KW-1133">Transmembrane helix</keyword>
<dbReference type="InterPro" id="IPR006311">
    <property type="entry name" value="TAT_signal"/>
</dbReference>
<evidence type="ECO:0000256" key="1">
    <source>
        <dbReference type="SAM" id="Phobius"/>
    </source>
</evidence>
<keyword evidence="1" id="KW-0472">Membrane</keyword>
<dbReference type="OrthoDB" id="9791748at2"/>
<evidence type="ECO:0000313" key="3">
    <source>
        <dbReference type="Proteomes" id="UP000255355"/>
    </source>
</evidence>
<dbReference type="PROSITE" id="PS51318">
    <property type="entry name" value="TAT"/>
    <property type="match status" value="1"/>
</dbReference>
<proteinExistence type="predicted"/>
<dbReference type="STRING" id="1210089.GCA_001613165_07168"/>
<dbReference type="Pfam" id="PF14224">
    <property type="entry name" value="DUF4331"/>
    <property type="match status" value="1"/>
</dbReference>
<dbReference type="EMBL" id="QQAZ01000003">
    <property type="protein sequence ID" value="RDI52834.1"/>
    <property type="molecule type" value="Genomic_DNA"/>
</dbReference>
<protein>
    <submittedName>
        <fullName evidence="2">Uncharacterized protein DUF4331</fullName>
    </submittedName>
</protein>
<dbReference type="AlphaFoldDB" id="A0A370HA03"/>
<gene>
    <name evidence="2" type="ORF">DFR68_103221</name>
</gene>
<dbReference type="RefSeq" id="WP_068030448.1">
    <property type="nucleotide sequence ID" value="NZ_QQAZ01000003.1"/>
</dbReference>
<organism evidence="2 3">
    <name type="scientific">Nocardia mexicana</name>
    <dbReference type="NCBI Taxonomy" id="279262"/>
    <lineage>
        <taxon>Bacteria</taxon>
        <taxon>Bacillati</taxon>
        <taxon>Actinomycetota</taxon>
        <taxon>Actinomycetes</taxon>
        <taxon>Mycobacteriales</taxon>
        <taxon>Nocardiaceae</taxon>
        <taxon>Nocardia</taxon>
    </lineage>
</organism>
<dbReference type="Proteomes" id="UP000255355">
    <property type="component" value="Unassembled WGS sequence"/>
</dbReference>
<keyword evidence="3" id="KW-1185">Reference proteome</keyword>
<evidence type="ECO:0000313" key="2">
    <source>
        <dbReference type="EMBL" id="RDI52834.1"/>
    </source>
</evidence>
<dbReference type="InterPro" id="IPR025566">
    <property type="entry name" value="DUF4331"/>
</dbReference>
<comment type="caution">
    <text evidence="2">The sequence shown here is derived from an EMBL/GenBank/DDBJ whole genome shotgun (WGS) entry which is preliminary data.</text>
</comment>
<reference evidence="2 3" key="1">
    <citation type="submission" date="2018-07" db="EMBL/GenBank/DDBJ databases">
        <title>Genomic Encyclopedia of Type Strains, Phase IV (KMG-IV): sequencing the most valuable type-strain genomes for metagenomic binning, comparative biology and taxonomic classification.</title>
        <authorList>
            <person name="Goeker M."/>
        </authorList>
    </citation>
    <scope>NUCLEOTIDE SEQUENCE [LARGE SCALE GENOMIC DNA]</scope>
    <source>
        <strain evidence="2 3">DSM 44952</strain>
    </source>
</reference>
<keyword evidence="1" id="KW-0812">Transmembrane</keyword>